<comment type="similarity">
    <text evidence="4">Belongs to the GART family.</text>
</comment>
<comment type="pathway">
    <text evidence="1 4">Purine metabolism; IMP biosynthesis via de novo pathway; N(2)-formyl-N(1)-(5-phospho-D-ribosyl)glycinamide from N(1)-(5-phospho-D-ribosyl)glycinamide (10-formyl THF route): step 1/1.</text>
</comment>
<dbReference type="Gene3D" id="3.40.50.170">
    <property type="entry name" value="Formyl transferase, N-terminal domain"/>
    <property type="match status" value="1"/>
</dbReference>
<dbReference type="GO" id="GO:0004644">
    <property type="term" value="F:phosphoribosylglycinamide formyltransferase activity"/>
    <property type="evidence" value="ECO:0007669"/>
    <property type="project" value="UniProtKB-EC"/>
</dbReference>
<protein>
    <recommendedName>
        <fullName evidence="4">Phosphoribosylglycinamide formyltransferase</fullName>
        <ecNumber evidence="4">2.1.2.2</ecNumber>
    </recommendedName>
    <alternativeName>
        <fullName evidence="4">5'-phosphoribosylglycinamide transformylase</fullName>
    </alternativeName>
    <alternativeName>
        <fullName evidence="4">GAR transformylase</fullName>
        <shortName evidence="4">GART</shortName>
    </alternativeName>
</protein>
<comment type="function">
    <text evidence="4">Catalyzes the transfer of a formyl group from 10-formyltetrahydrofolate to 5-phospho-ribosyl-glycinamide (GAR), producing 5-phospho-ribosyl-N-formylglycinamide (FGAR) and tetrahydrofolate.</text>
</comment>
<dbReference type="InterPro" id="IPR002376">
    <property type="entry name" value="Formyl_transf_N"/>
</dbReference>
<evidence type="ECO:0000256" key="1">
    <source>
        <dbReference type="ARBA" id="ARBA00005054"/>
    </source>
</evidence>
<proteinExistence type="inferred from homology"/>
<dbReference type="PANTHER" id="PTHR43369">
    <property type="entry name" value="PHOSPHORIBOSYLGLYCINAMIDE FORMYLTRANSFERASE"/>
    <property type="match status" value="1"/>
</dbReference>
<evidence type="ECO:0000313" key="7">
    <source>
        <dbReference type="Proteomes" id="UP001597112"/>
    </source>
</evidence>
<evidence type="ECO:0000256" key="4">
    <source>
        <dbReference type="HAMAP-Rule" id="MF_01930"/>
    </source>
</evidence>
<dbReference type="Pfam" id="PF00551">
    <property type="entry name" value="Formyl_trans_N"/>
    <property type="match status" value="1"/>
</dbReference>
<evidence type="ECO:0000256" key="3">
    <source>
        <dbReference type="ARBA" id="ARBA00022755"/>
    </source>
</evidence>
<evidence type="ECO:0000313" key="6">
    <source>
        <dbReference type="EMBL" id="MFD1001913.1"/>
    </source>
</evidence>
<comment type="catalytic activity">
    <reaction evidence="4">
        <text>N(1)-(5-phospho-beta-D-ribosyl)glycinamide + (6R)-10-formyltetrahydrofolate = N(2)-formyl-N(1)-(5-phospho-beta-D-ribosyl)glycinamide + (6S)-5,6,7,8-tetrahydrofolate + H(+)</text>
        <dbReference type="Rhea" id="RHEA:15053"/>
        <dbReference type="ChEBI" id="CHEBI:15378"/>
        <dbReference type="ChEBI" id="CHEBI:57453"/>
        <dbReference type="ChEBI" id="CHEBI:143788"/>
        <dbReference type="ChEBI" id="CHEBI:147286"/>
        <dbReference type="ChEBI" id="CHEBI:195366"/>
        <dbReference type="EC" id="2.1.2.2"/>
    </reaction>
</comment>
<feature type="site" description="Raises pKa of active site His" evidence="4">
    <location>
        <position position="148"/>
    </location>
</feature>
<sequence>MSEKYRLAIFASGNGTNAEEIFKYFQNHPSIEVVLLLSNNPQAFALQRARNFGVDAKVFDRPQFKESTVVLDWLHQKKVTHVVLAGFLWLIPSYLIQAYPHHIINIHPALLPNHGGKGMYGMKVHEAVKLGGDVKTGITIHAVDDKYDEGEIIFQATCPVHADDTPEQIADKVHQLEYKHYPEVIERWVFGN</sequence>
<feature type="active site" description="Proton donor" evidence="4">
    <location>
        <position position="107"/>
    </location>
</feature>
<dbReference type="EMBL" id="JBHTKA010000008">
    <property type="protein sequence ID" value="MFD1001913.1"/>
    <property type="molecule type" value="Genomic_DNA"/>
</dbReference>
<dbReference type="RefSeq" id="WP_377582493.1">
    <property type="nucleotide sequence ID" value="NZ_JBHTKA010000008.1"/>
</dbReference>
<keyword evidence="3 4" id="KW-0658">Purine biosynthesis</keyword>
<evidence type="ECO:0000259" key="5">
    <source>
        <dbReference type="Pfam" id="PF00551"/>
    </source>
</evidence>
<dbReference type="EC" id="2.1.2.2" evidence="4"/>
<feature type="binding site" evidence="4">
    <location>
        <position position="105"/>
    </location>
    <ligand>
        <name>(6R)-10-formyltetrahydrofolate</name>
        <dbReference type="ChEBI" id="CHEBI:195366"/>
    </ligand>
</feature>
<reference evidence="7" key="1">
    <citation type="journal article" date="2019" name="Int. J. Syst. Evol. Microbiol.">
        <title>The Global Catalogue of Microorganisms (GCM) 10K type strain sequencing project: providing services to taxonomists for standard genome sequencing and annotation.</title>
        <authorList>
            <consortium name="The Broad Institute Genomics Platform"/>
            <consortium name="The Broad Institute Genome Sequencing Center for Infectious Disease"/>
            <person name="Wu L."/>
            <person name="Ma J."/>
        </authorList>
    </citation>
    <scope>NUCLEOTIDE SEQUENCE [LARGE SCALE GENOMIC DNA]</scope>
    <source>
        <strain evidence="7">CCUG 58938</strain>
    </source>
</reference>
<organism evidence="6 7">
    <name type="scientific">Ohtaekwangia kribbensis</name>
    <dbReference type="NCBI Taxonomy" id="688913"/>
    <lineage>
        <taxon>Bacteria</taxon>
        <taxon>Pseudomonadati</taxon>
        <taxon>Bacteroidota</taxon>
        <taxon>Cytophagia</taxon>
        <taxon>Cytophagales</taxon>
        <taxon>Fulvivirgaceae</taxon>
        <taxon>Ohtaekwangia</taxon>
    </lineage>
</organism>
<dbReference type="Proteomes" id="UP001597112">
    <property type="component" value="Unassembled WGS sequence"/>
</dbReference>
<keyword evidence="2 4" id="KW-0808">Transferase</keyword>
<keyword evidence="7" id="KW-1185">Reference proteome</keyword>
<dbReference type="PANTHER" id="PTHR43369:SF2">
    <property type="entry name" value="PHOSPHORIBOSYLGLYCINAMIDE FORMYLTRANSFERASE"/>
    <property type="match status" value="1"/>
</dbReference>
<feature type="binding site" evidence="4">
    <location>
        <position position="61"/>
    </location>
    <ligand>
        <name>(6R)-10-formyltetrahydrofolate</name>
        <dbReference type="ChEBI" id="CHEBI:195366"/>
    </ligand>
</feature>
<name>A0ABW3K7B6_9BACT</name>
<comment type="caution">
    <text evidence="6">The sequence shown here is derived from an EMBL/GenBank/DDBJ whole genome shotgun (WGS) entry which is preliminary data.</text>
</comment>
<comment type="caution">
    <text evidence="4">Lacks conserved residue(s) required for the propagation of feature annotation.</text>
</comment>
<accession>A0ABW3K7B6</accession>
<dbReference type="InterPro" id="IPR036477">
    <property type="entry name" value="Formyl_transf_N_sf"/>
</dbReference>
<evidence type="ECO:0000256" key="2">
    <source>
        <dbReference type="ARBA" id="ARBA00022679"/>
    </source>
</evidence>
<dbReference type="SUPFAM" id="SSF53328">
    <property type="entry name" value="Formyltransferase"/>
    <property type="match status" value="1"/>
</dbReference>
<dbReference type="HAMAP" id="MF_01930">
    <property type="entry name" value="PurN"/>
    <property type="match status" value="1"/>
</dbReference>
<dbReference type="InterPro" id="IPR004607">
    <property type="entry name" value="GART"/>
</dbReference>
<feature type="binding site" evidence="4">
    <location>
        <begin position="15"/>
        <end position="17"/>
    </location>
    <ligand>
        <name>N(1)-(5-phospho-beta-D-ribosyl)glycinamide</name>
        <dbReference type="ChEBI" id="CHEBI:143788"/>
    </ligand>
</feature>
<gene>
    <name evidence="4" type="primary">purN</name>
    <name evidence="6" type="ORF">ACFQ21_21485</name>
</gene>
<feature type="domain" description="Formyl transferase N-terminal" evidence="5">
    <location>
        <begin position="6"/>
        <end position="185"/>
    </location>
</feature>
<dbReference type="CDD" id="cd08645">
    <property type="entry name" value="FMT_core_GART"/>
    <property type="match status" value="1"/>
</dbReference>